<sequence length="664" mass="71650">MTIQMIQARNCTLSKQNVRLTAVEVGLQAQLQADIAARGVLQNLIGFAVPKKTGKFEITAGGRRLSSVQALIAEGVFPKDYAVPVLVLNDSSTAGETSLAENYQRQAMNPADECTAFRHFIEVDGATCEDVAKRFGLTARFVEGRIRLASLATNVFEALRDGKISLDAAKAYGTTTDIDRQETVFAQMSNSYNRHDANIIRRMMTDETINSDHRLAKLVGRDAYVAAGGRIESDLFSGDEGEIWLDSTLVATLANEKMEAAAAAVEGFGTVLTVLDGRPAWDQTQYLRPVHTAPVELTDAEKQRIIEIEAEIDVIEELAENEGLNDDEDARYEALREEADAIENKTAEVDAETKAVATAFLVISDDGTPKLYERVFIDPQTTRTTAEDGSVVIGRTEDDDKDSGKPVIGKVLRDELAVQRTQLLALHVANDAGTAIDLAIFLLADRETKTGYGYNSGSTLSGGSPGRVPFGFKPEGAAIDALQTFHGGLRHGWTEHKDIGTRFDAFRALDAEHRGAWAGWTVARTLEATLVDEVNAPLHNLLGRNLGIDVAAWWRPTAANYFGRVRKSAVLETLEAIGGTELKSRYANAKKGDIAAAAEKLCAGASIVEAKIREAALAWVPDVMMFTTEAGIADEAGEPGADTEVEAGTVTTDDAEGDDLEKAA</sequence>
<feature type="coiled-coil region" evidence="1">
    <location>
        <begin position="318"/>
        <end position="352"/>
    </location>
</feature>
<reference evidence="4 5" key="1">
    <citation type="submission" date="2020-08" db="EMBL/GenBank/DDBJ databases">
        <title>Genomic Encyclopedia of Type Strains, Phase IV (KMG-IV): sequencing the most valuable type-strain genomes for metagenomic binning, comparative biology and taxonomic classification.</title>
        <authorList>
            <person name="Goeker M."/>
        </authorList>
    </citation>
    <scope>NUCLEOTIDE SEQUENCE [LARGE SCALE GENOMIC DNA]</scope>
    <source>
        <strain evidence="4 5">DSM 102189</strain>
    </source>
</reference>
<feature type="region of interest" description="Disordered" evidence="2">
    <location>
        <begin position="633"/>
        <end position="664"/>
    </location>
</feature>
<evidence type="ECO:0000313" key="5">
    <source>
        <dbReference type="Proteomes" id="UP000538147"/>
    </source>
</evidence>
<feature type="compositionally biased region" description="Acidic residues" evidence="2">
    <location>
        <begin position="653"/>
        <end position="664"/>
    </location>
</feature>
<keyword evidence="1" id="KW-0175">Coiled coil</keyword>
<dbReference type="InterPro" id="IPR036086">
    <property type="entry name" value="ParB/Sulfiredoxin_sf"/>
</dbReference>
<dbReference type="PANTHER" id="PTHR33375">
    <property type="entry name" value="CHROMOSOME-PARTITIONING PROTEIN PARB-RELATED"/>
    <property type="match status" value="1"/>
</dbReference>
<protein>
    <submittedName>
        <fullName evidence="4">ParB family chromosome partitioning protein</fullName>
    </submittedName>
</protein>
<dbReference type="AlphaFoldDB" id="A0A841L802"/>
<dbReference type="InterPro" id="IPR041468">
    <property type="entry name" value="HTH_ParB/Spo0J"/>
</dbReference>
<dbReference type="EMBL" id="JACIIV010000021">
    <property type="protein sequence ID" value="MBB6228570.1"/>
    <property type="molecule type" value="Genomic_DNA"/>
</dbReference>
<dbReference type="SUPFAM" id="SSF109709">
    <property type="entry name" value="KorB DNA-binding domain-like"/>
    <property type="match status" value="1"/>
</dbReference>
<dbReference type="PANTHER" id="PTHR33375:SF7">
    <property type="entry name" value="CHROMOSOME 2-PARTITIONING PROTEIN PARB-RELATED"/>
    <property type="match status" value="1"/>
</dbReference>
<dbReference type="SUPFAM" id="SSF110849">
    <property type="entry name" value="ParB/Sulfiredoxin"/>
    <property type="match status" value="1"/>
</dbReference>
<dbReference type="InterPro" id="IPR050336">
    <property type="entry name" value="Chromosome_partition/occlusion"/>
</dbReference>
<comment type="caution">
    <text evidence="4">The sequence shown here is derived from an EMBL/GenBank/DDBJ whole genome shotgun (WGS) entry which is preliminary data.</text>
</comment>
<dbReference type="Proteomes" id="UP000538147">
    <property type="component" value="Unassembled WGS sequence"/>
</dbReference>
<keyword evidence="5" id="KW-1185">Reference proteome</keyword>
<feature type="domain" description="ParB/Spo0J HTH" evidence="3">
    <location>
        <begin position="107"/>
        <end position="189"/>
    </location>
</feature>
<dbReference type="GO" id="GO:0005694">
    <property type="term" value="C:chromosome"/>
    <property type="evidence" value="ECO:0007669"/>
    <property type="project" value="TreeGrafter"/>
</dbReference>
<dbReference type="Gene3D" id="1.10.10.2830">
    <property type="match status" value="1"/>
</dbReference>
<gene>
    <name evidence="4" type="ORF">FHS79_002760</name>
</gene>
<dbReference type="CDD" id="cd16406">
    <property type="entry name" value="ParB_N_like"/>
    <property type="match status" value="1"/>
</dbReference>
<dbReference type="GO" id="GO:0007059">
    <property type="term" value="P:chromosome segregation"/>
    <property type="evidence" value="ECO:0007669"/>
    <property type="project" value="TreeGrafter"/>
</dbReference>
<organism evidence="4 5">
    <name type="scientific">Polymorphobacter multimanifer</name>
    <dbReference type="NCBI Taxonomy" id="1070431"/>
    <lineage>
        <taxon>Bacteria</taxon>
        <taxon>Pseudomonadati</taxon>
        <taxon>Pseudomonadota</taxon>
        <taxon>Alphaproteobacteria</taxon>
        <taxon>Sphingomonadales</taxon>
        <taxon>Sphingosinicellaceae</taxon>
        <taxon>Polymorphobacter</taxon>
    </lineage>
</organism>
<feature type="compositionally biased region" description="Acidic residues" evidence="2">
    <location>
        <begin position="635"/>
        <end position="645"/>
    </location>
</feature>
<evidence type="ECO:0000256" key="2">
    <source>
        <dbReference type="SAM" id="MobiDB-lite"/>
    </source>
</evidence>
<evidence type="ECO:0000256" key="1">
    <source>
        <dbReference type="SAM" id="Coils"/>
    </source>
</evidence>
<name>A0A841L802_9SPHN</name>
<proteinExistence type="predicted"/>
<evidence type="ECO:0000259" key="3">
    <source>
        <dbReference type="Pfam" id="PF17762"/>
    </source>
</evidence>
<dbReference type="Pfam" id="PF17762">
    <property type="entry name" value="HTH_ParB"/>
    <property type="match status" value="1"/>
</dbReference>
<dbReference type="RefSeq" id="WP_184201155.1">
    <property type="nucleotide sequence ID" value="NZ_BMOX01000004.1"/>
</dbReference>
<evidence type="ECO:0000313" key="4">
    <source>
        <dbReference type="EMBL" id="MBB6228570.1"/>
    </source>
</evidence>
<accession>A0A841L802</accession>